<dbReference type="WBParaSite" id="L893_g21194.t1">
    <property type="protein sequence ID" value="L893_g21194.t1"/>
    <property type="gene ID" value="L893_g21194"/>
</dbReference>
<evidence type="ECO:0000313" key="2">
    <source>
        <dbReference type="WBParaSite" id="L893_g21194.t1"/>
    </source>
</evidence>
<dbReference type="Proteomes" id="UP000095287">
    <property type="component" value="Unplaced"/>
</dbReference>
<name>A0A1I7YZ25_9BILA</name>
<accession>A0A1I7YZ25</accession>
<protein>
    <submittedName>
        <fullName evidence="2">Uncharacterized protein</fullName>
    </submittedName>
</protein>
<dbReference type="AlphaFoldDB" id="A0A1I7YZ25"/>
<sequence length="129" mass="15022">MLNDVTMLFHCFVKEKRALKTIREFGDKQKRERMIINLLEYFNPQNDSSPRLADTIPERLRGNVCSVRSDLRGANLFRRDECGMLRVHWMSSGDAVREKGCPRGATLRIQEVAFVVQRYRSLKDSPKCC</sequence>
<evidence type="ECO:0000313" key="1">
    <source>
        <dbReference type="Proteomes" id="UP000095287"/>
    </source>
</evidence>
<keyword evidence="1" id="KW-1185">Reference proteome</keyword>
<proteinExistence type="predicted"/>
<organism evidence="1 2">
    <name type="scientific">Steinernema glaseri</name>
    <dbReference type="NCBI Taxonomy" id="37863"/>
    <lineage>
        <taxon>Eukaryota</taxon>
        <taxon>Metazoa</taxon>
        <taxon>Ecdysozoa</taxon>
        <taxon>Nematoda</taxon>
        <taxon>Chromadorea</taxon>
        <taxon>Rhabditida</taxon>
        <taxon>Tylenchina</taxon>
        <taxon>Panagrolaimomorpha</taxon>
        <taxon>Strongyloidoidea</taxon>
        <taxon>Steinernematidae</taxon>
        <taxon>Steinernema</taxon>
    </lineage>
</organism>
<reference evidence="2" key="1">
    <citation type="submission" date="2016-11" db="UniProtKB">
        <authorList>
            <consortium name="WormBaseParasite"/>
        </authorList>
    </citation>
    <scope>IDENTIFICATION</scope>
</reference>